<name>B4JD46_DROGR</name>
<dbReference type="InterPro" id="IPR004119">
    <property type="entry name" value="EcKL"/>
</dbReference>
<dbReference type="KEGG" id="dgr:6561916"/>
<organism evidence="3">
    <name type="scientific">Drosophila grimshawi</name>
    <name type="common">Hawaiian fruit fly</name>
    <name type="synonym">Idiomyia grimshawi</name>
    <dbReference type="NCBI Taxonomy" id="7222"/>
    <lineage>
        <taxon>Eukaryota</taxon>
        <taxon>Metazoa</taxon>
        <taxon>Ecdysozoa</taxon>
        <taxon>Arthropoda</taxon>
        <taxon>Hexapoda</taxon>
        <taxon>Insecta</taxon>
        <taxon>Pterygota</taxon>
        <taxon>Neoptera</taxon>
        <taxon>Endopterygota</taxon>
        <taxon>Diptera</taxon>
        <taxon>Brachycera</taxon>
        <taxon>Muscomorpha</taxon>
        <taxon>Ephydroidea</taxon>
        <taxon>Drosophilidae</taxon>
        <taxon>Drosophila</taxon>
        <taxon>Hawaiian Drosophila</taxon>
    </lineage>
</organism>
<dbReference type="Proteomes" id="UP000001070">
    <property type="component" value="Unassembled WGS sequence"/>
</dbReference>
<reference evidence="2 3" key="1">
    <citation type="journal article" date="2007" name="Nature">
        <title>Evolution of genes and genomes on the Drosophila phylogeny.</title>
        <authorList>
            <consortium name="Drosophila 12 Genomes Consortium"/>
            <person name="Clark A.G."/>
            <person name="Eisen M.B."/>
            <person name="Smith D.R."/>
            <person name="Bergman C.M."/>
            <person name="Oliver B."/>
            <person name="Markow T.A."/>
            <person name="Kaufman T.C."/>
            <person name="Kellis M."/>
            <person name="Gelbart W."/>
            <person name="Iyer V.N."/>
            <person name="Pollard D.A."/>
            <person name="Sackton T.B."/>
            <person name="Larracuente A.M."/>
            <person name="Singh N.D."/>
            <person name="Abad J.P."/>
            <person name="Abt D.N."/>
            <person name="Adryan B."/>
            <person name="Aguade M."/>
            <person name="Akashi H."/>
            <person name="Anderson W.W."/>
            <person name="Aquadro C.F."/>
            <person name="Ardell D.H."/>
            <person name="Arguello R."/>
            <person name="Artieri C.G."/>
            <person name="Barbash D.A."/>
            <person name="Barker D."/>
            <person name="Barsanti P."/>
            <person name="Batterham P."/>
            <person name="Batzoglou S."/>
            <person name="Begun D."/>
            <person name="Bhutkar A."/>
            <person name="Blanco E."/>
            <person name="Bosak S.A."/>
            <person name="Bradley R.K."/>
            <person name="Brand A.D."/>
            <person name="Brent M.R."/>
            <person name="Brooks A.N."/>
            <person name="Brown R.H."/>
            <person name="Butlin R.K."/>
            <person name="Caggese C."/>
            <person name="Calvi B.R."/>
            <person name="Bernardo de Carvalho A."/>
            <person name="Caspi A."/>
            <person name="Castrezana S."/>
            <person name="Celniker S.E."/>
            <person name="Chang J.L."/>
            <person name="Chapple C."/>
            <person name="Chatterji S."/>
            <person name="Chinwalla A."/>
            <person name="Civetta A."/>
            <person name="Clifton S.W."/>
            <person name="Comeron J.M."/>
            <person name="Costello J.C."/>
            <person name="Coyne J.A."/>
            <person name="Daub J."/>
            <person name="David R.G."/>
            <person name="Delcher A.L."/>
            <person name="Delehaunty K."/>
            <person name="Do C.B."/>
            <person name="Ebling H."/>
            <person name="Edwards K."/>
            <person name="Eickbush T."/>
            <person name="Evans J.D."/>
            <person name="Filipski A."/>
            <person name="Findeiss S."/>
            <person name="Freyhult E."/>
            <person name="Fulton L."/>
            <person name="Fulton R."/>
            <person name="Garcia A.C."/>
            <person name="Gardiner A."/>
            <person name="Garfield D.A."/>
            <person name="Garvin B.E."/>
            <person name="Gibson G."/>
            <person name="Gilbert D."/>
            <person name="Gnerre S."/>
            <person name="Godfrey J."/>
            <person name="Good R."/>
            <person name="Gotea V."/>
            <person name="Gravely B."/>
            <person name="Greenberg A.J."/>
            <person name="Griffiths-Jones S."/>
            <person name="Gross S."/>
            <person name="Guigo R."/>
            <person name="Gustafson E.A."/>
            <person name="Haerty W."/>
            <person name="Hahn M.W."/>
            <person name="Halligan D.L."/>
            <person name="Halpern A.L."/>
            <person name="Halter G.M."/>
            <person name="Han M.V."/>
            <person name="Heger A."/>
            <person name="Hillier L."/>
            <person name="Hinrichs A.S."/>
            <person name="Holmes I."/>
            <person name="Hoskins R.A."/>
            <person name="Hubisz M.J."/>
            <person name="Hultmark D."/>
            <person name="Huntley M.A."/>
            <person name="Jaffe D.B."/>
            <person name="Jagadeeshan S."/>
            <person name="Jeck W.R."/>
            <person name="Johnson J."/>
            <person name="Jones C.D."/>
            <person name="Jordan W.C."/>
            <person name="Karpen G.H."/>
            <person name="Kataoka E."/>
            <person name="Keightley P.D."/>
            <person name="Kheradpour P."/>
            <person name="Kirkness E.F."/>
            <person name="Koerich L.B."/>
            <person name="Kristiansen K."/>
            <person name="Kudrna D."/>
            <person name="Kulathinal R.J."/>
            <person name="Kumar S."/>
            <person name="Kwok R."/>
            <person name="Lander E."/>
            <person name="Langley C.H."/>
            <person name="Lapoint R."/>
            <person name="Lazzaro B.P."/>
            <person name="Lee S.J."/>
            <person name="Levesque L."/>
            <person name="Li R."/>
            <person name="Lin C.F."/>
            <person name="Lin M.F."/>
            <person name="Lindblad-Toh K."/>
            <person name="Llopart A."/>
            <person name="Long M."/>
            <person name="Low L."/>
            <person name="Lozovsky E."/>
            <person name="Lu J."/>
            <person name="Luo M."/>
            <person name="Machado C.A."/>
            <person name="Makalowski W."/>
            <person name="Marzo M."/>
            <person name="Matsuda M."/>
            <person name="Matzkin L."/>
            <person name="McAllister B."/>
            <person name="McBride C.S."/>
            <person name="McKernan B."/>
            <person name="McKernan K."/>
            <person name="Mendez-Lago M."/>
            <person name="Minx P."/>
            <person name="Mollenhauer M.U."/>
            <person name="Montooth K."/>
            <person name="Mount S.M."/>
            <person name="Mu X."/>
            <person name="Myers E."/>
            <person name="Negre B."/>
            <person name="Newfeld S."/>
            <person name="Nielsen R."/>
            <person name="Noor M.A."/>
            <person name="O'Grady P."/>
            <person name="Pachter L."/>
            <person name="Papaceit M."/>
            <person name="Parisi M.J."/>
            <person name="Parisi M."/>
            <person name="Parts L."/>
            <person name="Pedersen J.S."/>
            <person name="Pesole G."/>
            <person name="Phillippy A.M."/>
            <person name="Ponting C.P."/>
            <person name="Pop M."/>
            <person name="Porcelli D."/>
            <person name="Powell J.R."/>
            <person name="Prohaska S."/>
            <person name="Pruitt K."/>
            <person name="Puig M."/>
            <person name="Quesneville H."/>
            <person name="Ram K.R."/>
            <person name="Rand D."/>
            <person name="Rasmussen M.D."/>
            <person name="Reed L.K."/>
            <person name="Reenan R."/>
            <person name="Reily A."/>
            <person name="Remington K.A."/>
            <person name="Rieger T.T."/>
            <person name="Ritchie M.G."/>
            <person name="Robin C."/>
            <person name="Rogers Y.H."/>
            <person name="Rohde C."/>
            <person name="Rozas J."/>
            <person name="Rubenfield M.J."/>
            <person name="Ruiz A."/>
            <person name="Russo S."/>
            <person name="Salzberg S.L."/>
            <person name="Sanchez-Gracia A."/>
            <person name="Saranga D.J."/>
            <person name="Sato H."/>
            <person name="Schaeffer S.W."/>
            <person name="Schatz M.C."/>
            <person name="Schlenke T."/>
            <person name="Schwartz R."/>
            <person name="Segarra C."/>
            <person name="Singh R.S."/>
            <person name="Sirot L."/>
            <person name="Sirota M."/>
            <person name="Sisneros N.B."/>
            <person name="Smith C.D."/>
            <person name="Smith T.F."/>
            <person name="Spieth J."/>
            <person name="Stage D.E."/>
            <person name="Stark A."/>
            <person name="Stephan W."/>
            <person name="Strausberg R.L."/>
            <person name="Strempel S."/>
            <person name="Sturgill D."/>
            <person name="Sutton G."/>
            <person name="Sutton G.G."/>
            <person name="Tao W."/>
            <person name="Teichmann S."/>
            <person name="Tobari Y.N."/>
            <person name="Tomimura Y."/>
            <person name="Tsolas J.M."/>
            <person name="Valente V.L."/>
            <person name="Venter E."/>
            <person name="Venter J.C."/>
            <person name="Vicario S."/>
            <person name="Vieira F.G."/>
            <person name="Vilella A.J."/>
            <person name="Villasante A."/>
            <person name="Walenz B."/>
            <person name="Wang J."/>
            <person name="Wasserman M."/>
            <person name="Watts T."/>
            <person name="Wilson D."/>
            <person name="Wilson R.K."/>
            <person name="Wing R.A."/>
            <person name="Wolfner M.F."/>
            <person name="Wong A."/>
            <person name="Wong G.K."/>
            <person name="Wu C.I."/>
            <person name="Wu G."/>
            <person name="Yamamoto D."/>
            <person name="Yang H.P."/>
            <person name="Yang S.P."/>
            <person name="Yorke J.A."/>
            <person name="Yoshida K."/>
            <person name="Zdobnov E."/>
            <person name="Zhang P."/>
            <person name="Zhang Y."/>
            <person name="Zimin A.V."/>
            <person name="Baldwin J."/>
            <person name="Abdouelleil A."/>
            <person name="Abdulkadir J."/>
            <person name="Abebe A."/>
            <person name="Abera B."/>
            <person name="Abreu J."/>
            <person name="Acer S.C."/>
            <person name="Aftuck L."/>
            <person name="Alexander A."/>
            <person name="An P."/>
            <person name="Anderson E."/>
            <person name="Anderson S."/>
            <person name="Arachi H."/>
            <person name="Azer M."/>
            <person name="Bachantsang P."/>
            <person name="Barry A."/>
            <person name="Bayul T."/>
            <person name="Berlin A."/>
            <person name="Bessette D."/>
            <person name="Bloom T."/>
            <person name="Blye J."/>
            <person name="Boguslavskiy L."/>
            <person name="Bonnet C."/>
            <person name="Boukhgalter B."/>
            <person name="Bourzgui I."/>
            <person name="Brown A."/>
            <person name="Cahill P."/>
            <person name="Channer S."/>
            <person name="Cheshatsang Y."/>
            <person name="Chuda L."/>
            <person name="Citroen M."/>
            <person name="Collymore A."/>
            <person name="Cooke P."/>
            <person name="Costello M."/>
            <person name="D'Aco K."/>
            <person name="Daza R."/>
            <person name="De Haan G."/>
            <person name="DeGray S."/>
            <person name="DeMaso C."/>
            <person name="Dhargay N."/>
            <person name="Dooley K."/>
            <person name="Dooley E."/>
            <person name="Doricent M."/>
            <person name="Dorje P."/>
            <person name="Dorjee K."/>
            <person name="Dupes A."/>
            <person name="Elong R."/>
            <person name="Falk J."/>
            <person name="Farina A."/>
            <person name="Faro S."/>
            <person name="Ferguson D."/>
            <person name="Fisher S."/>
            <person name="Foley C.D."/>
            <person name="Franke A."/>
            <person name="Friedrich D."/>
            <person name="Gadbois L."/>
            <person name="Gearin G."/>
            <person name="Gearin C.R."/>
            <person name="Giannoukos G."/>
            <person name="Goode T."/>
            <person name="Graham J."/>
            <person name="Grandbois E."/>
            <person name="Grewal S."/>
            <person name="Gyaltsen K."/>
            <person name="Hafez N."/>
            <person name="Hagos B."/>
            <person name="Hall J."/>
            <person name="Henson C."/>
            <person name="Hollinger A."/>
            <person name="Honan T."/>
            <person name="Huard M.D."/>
            <person name="Hughes L."/>
            <person name="Hurhula B."/>
            <person name="Husby M.E."/>
            <person name="Kamat A."/>
            <person name="Kanga B."/>
            <person name="Kashin S."/>
            <person name="Khazanovich D."/>
            <person name="Kisner P."/>
            <person name="Lance K."/>
            <person name="Lara M."/>
            <person name="Lee W."/>
            <person name="Lennon N."/>
            <person name="Letendre F."/>
            <person name="LeVine R."/>
            <person name="Lipovsky A."/>
            <person name="Liu X."/>
            <person name="Liu J."/>
            <person name="Liu S."/>
            <person name="Lokyitsang T."/>
            <person name="Lokyitsang Y."/>
            <person name="Lubonja R."/>
            <person name="Lui A."/>
            <person name="MacDonald P."/>
            <person name="Magnisalis V."/>
            <person name="Maru K."/>
            <person name="Matthews C."/>
            <person name="McCusker W."/>
            <person name="McDonough S."/>
            <person name="Mehta T."/>
            <person name="Meldrim J."/>
            <person name="Meneus L."/>
            <person name="Mihai O."/>
            <person name="Mihalev A."/>
            <person name="Mihova T."/>
            <person name="Mittelman R."/>
            <person name="Mlenga V."/>
            <person name="Montmayeur A."/>
            <person name="Mulrain L."/>
            <person name="Navidi A."/>
            <person name="Naylor J."/>
            <person name="Negash T."/>
            <person name="Nguyen T."/>
            <person name="Nguyen N."/>
            <person name="Nicol R."/>
            <person name="Norbu C."/>
            <person name="Norbu N."/>
            <person name="Novod N."/>
            <person name="O'Neill B."/>
            <person name="Osman S."/>
            <person name="Markiewicz E."/>
            <person name="Oyono O.L."/>
            <person name="Patti C."/>
            <person name="Phunkhang P."/>
            <person name="Pierre F."/>
            <person name="Priest M."/>
            <person name="Raghuraman S."/>
            <person name="Rege F."/>
            <person name="Reyes R."/>
            <person name="Rise C."/>
            <person name="Rogov P."/>
            <person name="Ross K."/>
            <person name="Ryan E."/>
            <person name="Settipalli S."/>
            <person name="Shea T."/>
            <person name="Sherpa N."/>
            <person name="Shi L."/>
            <person name="Shih D."/>
            <person name="Sparrow T."/>
            <person name="Spaulding J."/>
            <person name="Stalker J."/>
            <person name="Stange-Thomann N."/>
            <person name="Stavropoulos S."/>
            <person name="Stone C."/>
            <person name="Strader C."/>
            <person name="Tesfaye S."/>
            <person name="Thomson T."/>
            <person name="Thoulutsang Y."/>
            <person name="Thoulutsang D."/>
            <person name="Topham K."/>
            <person name="Topping I."/>
            <person name="Tsamla T."/>
            <person name="Vassiliev H."/>
            <person name="Vo A."/>
            <person name="Wangchuk T."/>
            <person name="Wangdi T."/>
            <person name="Weiand M."/>
            <person name="Wilkinson J."/>
            <person name="Wilson A."/>
            <person name="Yadav S."/>
            <person name="Young G."/>
            <person name="Yu Q."/>
            <person name="Zembek L."/>
            <person name="Zhong D."/>
            <person name="Zimmer A."/>
            <person name="Zwirko Z."/>
            <person name="Jaffe D.B."/>
            <person name="Alvarez P."/>
            <person name="Brockman W."/>
            <person name="Butler J."/>
            <person name="Chin C."/>
            <person name="Gnerre S."/>
            <person name="Grabherr M."/>
            <person name="Kleber M."/>
            <person name="Mauceli E."/>
            <person name="MacCallum I."/>
        </authorList>
    </citation>
    <scope>NUCLEOTIDE SEQUENCE [LARGE SCALE GENOMIC DNA]</scope>
    <source>
        <strain evidence="3">Tucson 15287-2541.00</strain>
    </source>
</reference>
<dbReference type="OrthoDB" id="191037at2759"/>
<dbReference type="PhylomeDB" id="B4JD46"/>
<dbReference type="SMART" id="SM00587">
    <property type="entry name" value="CHK"/>
    <property type="match status" value="1"/>
</dbReference>
<dbReference type="SUPFAM" id="SSF56112">
    <property type="entry name" value="Protein kinase-like (PK-like)"/>
    <property type="match status" value="1"/>
</dbReference>
<proteinExistence type="predicted"/>
<sequence>MNKLPEIHELGQVILPALNGGSLISYEVEHLTQLGDNYGSVLISIRAQIKQPNGELFAKRLVAKVPPTDPKYWQFIQPERTCLAENAVYEKLAPAIKALEEEAGIPQEAQFDGFARYFGSRISLKPNSSQVDNDAILVLDDLRYSGYLPGRRLQPFDLLHTQLVLKYMARFHALTIALRLRKPQLFEMEVRPFFDKFDWHAAAPESKATMIAETLTDIREATGNDEGLVELVSKLSKEFFSFLARPPNENNAFNSVIHSDLWTMNLMFKYDHSGNPTQLKIIDFQTSQFDSVIHDLISFLLTSVSTSVLEENYEHLLQVYYDAFIDSLLSVGADTTTYSYDAFRAELKLVGYIQVPHSIFMTRFILANDVPATDNDLDLNDVLKTNSSQRVHRKLIEIWRLAQKFEILH</sequence>
<protein>
    <submittedName>
        <fullName evidence="2">GH11715</fullName>
    </submittedName>
</protein>
<dbReference type="InterPro" id="IPR015897">
    <property type="entry name" value="CHK_kinase-like"/>
</dbReference>
<dbReference type="PANTHER" id="PTHR11012">
    <property type="entry name" value="PROTEIN KINASE-LIKE DOMAIN-CONTAINING"/>
    <property type="match status" value="1"/>
</dbReference>
<dbReference type="PANTHER" id="PTHR11012:SF55">
    <property type="entry name" value="BHLH DOMAIN-CONTAINING PROTEIN"/>
    <property type="match status" value="1"/>
</dbReference>
<feature type="domain" description="CHK kinase-like" evidence="1">
    <location>
        <begin position="137"/>
        <end position="330"/>
    </location>
</feature>
<evidence type="ECO:0000313" key="3">
    <source>
        <dbReference type="Proteomes" id="UP000001070"/>
    </source>
</evidence>
<dbReference type="EMBL" id="CH916368">
    <property type="protein sequence ID" value="EDW04290.1"/>
    <property type="molecule type" value="Genomic_DNA"/>
</dbReference>
<evidence type="ECO:0000259" key="1">
    <source>
        <dbReference type="SMART" id="SM00587"/>
    </source>
</evidence>
<dbReference type="Pfam" id="PF02958">
    <property type="entry name" value="EcKL"/>
    <property type="match status" value="1"/>
</dbReference>
<dbReference type="Gene3D" id="3.90.1200.10">
    <property type="match status" value="1"/>
</dbReference>
<dbReference type="eggNOG" id="ENOG502QVFS">
    <property type="taxonomic scope" value="Eukaryota"/>
</dbReference>
<dbReference type="AlphaFoldDB" id="B4JD46"/>
<gene>
    <name evidence="2" type="primary">Dgri\GH11715</name>
    <name evidence="2" type="ORF">Dgri_GH11715</name>
</gene>
<accession>B4JD46</accession>
<evidence type="ECO:0000313" key="2">
    <source>
        <dbReference type="EMBL" id="EDW04290.1"/>
    </source>
</evidence>
<dbReference type="STRING" id="7222.B4JD46"/>
<dbReference type="InParanoid" id="B4JD46"/>
<dbReference type="InterPro" id="IPR011009">
    <property type="entry name" value="Kinase-like_dom_sf"/>
</dbReference>
<keyword evidence="3" id="KW-1185">Reference proteome</keyword>
<dbReference type="HOGENOM" id="CLU_010718_6_3_1"/>
<dbReference type="OMA" id="KEIFMYE"/>